<dbReference type="GO" id="GO:0016829">
    <property type="term" value="F:lyase activity"/>
    <property type="evidence" value="ECO:0007669"/>
    <property type="project" value="UniProtKB-KW"/>
</dbReference>
<dbReference type="Pfam" id="PF07940">
    <property type="entry name" value="Hepar_II_III_C"/>
    <property type="match status" value="1"/>
</dbReference>
<evidence type="ECO:0000313" key="7">
    <source>
        <dbReference type="EMBL" id="RCU43288.1"/>
    </source>
</evidence>
<dbReference type="RefSeq" id="WP_114339966.1">
    <property type="nucleotide sequence ID" value="NZ_QPID01000016.1"/>
</dbReference>
<dbReference type="InterPro" id="IPR031680">
    <property type="entry name" value="Hepar_II_III_N"/>
</dbReference>
<dbReference type="PANTHER" id="PTHR39210:SF1">
    <property type="entry name" value="HEPARIN-SULFATE LYASE"/>
    <property type="match status" value="1"/>
</dbReference>
<keyword evidence="8" id="KW-1185">Reference proteome</keyword>
<name>A0A368MYL0_9GAMM</name>
<proteinExistence type="predicted"/>
<dbReference type="Gene3D" id="1.50.10.100">
    <property type="entry name" value="Chondroitin AC/alginate lyase"/>
    <property type="match status" value="1"/>
</dbReference>
<dbReference type="GO" id="GO:0042597">
    <property type="term" value="C:periplasmic space"/>
    <property type="evidence" value="ECO:0007669"/>
    <property type="project" value="UniProtKB-SubCell"/>
</dbReference>
<dbReference type="PANTHER" id="PTHR39210">
    <property type="entry name" value="HEPARIN-SULFATE LYASE"/>
    <property type="match status" value="1"/>
</dbReference>
<comment type="caution">
    <text evidence="7">The sequence shown here is derived from an EMBL/GenBank/DDBJ whole genome shotgun (WGS) entry which is preliminary data.</text>
</comment>
<feature type="domain" description="Heparinase II/III-like C-terminal" evidence="5">
    <location>
        <begin position="388"/>
        <end position="546"/>
    </location>
</feature>
<dbReference type="InterPro" id="IPR012480">
    <property type="entry name" value="Hepar_II_III_C"/>
</dbReference>
<dbReference type="OrthoDB" id="9763014at2"/>
<dbReference type="EMBL" id="QPID01000016">
    <property type="protein sequence ID" value="RCU43288.1"/>
    <property type="molecule type" value="Genomic_DNA"/>
</dbReference>
<dbReference type="AlphaFoldDB" id="A0A368MYL0"/>
<feature type="domain" description="Heparin-sulfate lyase N-terminal" evidence="6">
    <location>
        <begin position="117"/>
        <end position="289"/>
    </location>
</feature>
<evidence type="ECO:0000259" key="5">
    <source>
        <dbReference type="Pfam" id="PF07940"/>
    </source>
</evidence>
<reference evidence="7 8" key="1">
    <citation type="submission" date="2018-07" db="EMBL/GenBank/DDBJ databases">
        <title>Corallincola holothuriorum sp. nov., a new facultative anaerobe isolated from sea cucumber Apostichopus japonicus.</title>
        <authorList>
            <person name="Xia H."/>
        </authorList>
    </citation>
    <scope>NUCLEOTIDE SEQUENCE [LARGE SCALE GENOMIC DNA]</scope>
    <source>
        <strain evidence="7 8">C4</strain>
    </source>
</reference>
<evidence type="ECO:0000256" key="1">
    <source>
        <dbReference type="ARBA" id="ARBA00004418"/>
    </source>
</evidence>
<accession>A0A368MYL0</accession>
<dbReference type="SUPFAM" id="SSF48230">
    <property type="entry name" value="Chondroitin AC/alginate lyase"/>
    <property type="match status" value="1"/>
</dbReference>
<keyword evidence="3" id="KW-0574">Periplasm</keyword>
<evidence type="ECO:0000256" key="4">
    <source>
        <dbReference type="ARBA" id="ARBA00023239"/>
    </source>
</evidence>
<evidence type="ECO:0000313" key="8">
    <source>
        <dbReference type="Proteomes" id="UP000252558"/>
    </source>
</evidence>
<keyword evidence="2" id="KW-0732">Signal</keyword>
<sequence>MNFKLKARTALALGLPNLWRVLVYRLGVKVGYNPVKRITSMIPVGDFFSVPDRTAHAELIANEQWSRQQLYFGWHQVSDDGVPSWHRNVFAGLCIREPLQPWWQLADFDPELGDIKAVWEASRFDWVLSFAQSAVKGDNSSIEKLNYWLADWVTNNPPYLGVNWKCGQEASIRVMHLSMASLILGQIDTPPTALKALIKTHLKRIAPTISYAMAQDNNHGTSEAAALYMGGSWLVALGDVDAKSWYRTGRKWLENRAKRLIEDDGSFSQYSVTYHRVMLDTYSMVETWRDKLGLPEFSQILYTKLAGAANWLYQFTCIESGDAANIGANDGARLLPLTNTDYRDFRPSVQLAAMLFLGKRAYHNRGLWDQPLYWLGLAVPEQTLPAQESLQFKCGGYSLLRSGDALAILNYPCFKFRPSQPDALHLDFWQGGENLLRDAGTYSYNSGEENNRYFGGTISHNTVEFDDRDQMPRLSRFLLGAWLKAKGVIPVTVDSKKIEATAGYADSYGATHRRQVSLTPHLLRVEDSVAGFKEKAVLRWRLKPGEWLLTENRLTLGSKVLSLSADIKIDRIALIEGWESRYYFLKTKVPVLELEVSQPGRLITEYKYR</sequence>
<gene>
    <name evidence="7" type="ORF">DU002_18635</name>
</gene>
<comment type="subcellular location">
    <subcellularLocation>
        <location evidence="1">Periplasm</location>
    </subcellularLocation>
</comment>
<evidence type="ECO:0000259" key="6">
    <source>
        <dbReference type="Pfam" id="PF16889"/>
    </source>
</evidence>
<dbReference type="Proteomes" id="UP000252558">
    <property type="component" value="Unassembled WGS sequence"/>
</dbReference>
<evidence type="ECO:0000256" key="2">
    <source>
        <dbReference type="ARBA" id="ARBA00022729"/>
    </source>
</evidence>
<dbReference type="Pfam" id="PF16889">
    <property type="entry name" value="Hepar_II_III_N"/>
    <property type="match status" value="1"/>
</dbReference>
<protein>
    <submittedName>
        <fullName evidence="7">Heparinase</fullName>
    </submittedName>
</protein>
<dbReference type="InterPro" id="IPR008929">
    <property type="entry name" value="Chondroitin_lyas"/>
</dbReference>
<evidence type="ECO:0000256" key="3">
    <source>
        <dbReference type="ARBA" id="ARBA00022764"/>
    </source>
</evidence>
<organism evidence="7 8">
    <name type="scientific">Corallincola holothuriorum</name>
    <dbReference type="NCBI Taxonomy" id="2282215"/>
    <lineage>
        <taxon>Bacteria</taxon>
        <taxon>Pseudomonadati</taxon>
        <taxon>Pseudomonadota</taxon>
        <taxon>Gammaproteobacteria</taxon>
        <taxon>Alteromonadales</taxon>
        <taxon>Psychromonadaceae</taxon>
        <taxon>Corallincola</taxon>
    </lineage>
</organism>
<keyword evidence="4" id="KW-0456">Lyase</keyword>
<dbReference type="Gene3D" id="2.70.98.70">
    <property type="match status" value="1"/>
</dbReference>